<organism evidence="2 3">
    <name type="scientific">Paenibacillus polymyxa</name>
    <name type="common">Bacillus polymyxa</name>
    <dbReference type="NCBI Taxonomy" id="1406"/>
    <lineage>
        <taxon>Bacteria</taxon>
        <taxon>Bacillati</taxon>
        <taxon>Bacillota</taxon>
        <taxon>Bacilli</taxon>
        <taxon>Bacillales</taxon>
        <taxon>Paenibacillaceae</taxon>
        <taxon>Paenibacillus</taxon>
    </lineage>
</organism>
<proteinExistence type="predicted"/>
<dbReference type="EMBL" id="CP097770">
    <property type="protein sequence ID" value="URJ50001.1"/>
    <property type="molecule type" value="Genomic_DNA"/>
</dbReference>
<dbReference type="GO" id="GO:0008168">
    <property type="term" value="F:methyltransferase activity"/>
    <property type="evidence" value="ECO:0007669"/>
    <property type="project" value="UniProtKB-KW"/>
</dbReference>
<keyword evidence="2" id="KW-0489">Methyltransferase</keyword>
<dbReference type="RefSeq" id="WP_250260279.1">
    <property type="nucleotide sequence ID" value="NZ_CP097770.1"/>
</dbReference>
<evidence type="ECO:0000313" key="2">
    <source>
        <dbReference type="EMBL" id="URJ50001.1"/>
    </source>
</evidence>
<dbReference type="Gene3D" id="3.40.50.150">
    <property type="entry name" value="Vaccinia Virus protein VP39"/>
    <property type="match status" value="1"/>
</dbReference>
<evidence type="ECO:0000313" key="3">
    <source>
        <dbReference type="Proteomes" id="UP001055784"/>
    </source>
</evidence>
<dbReference type="InterPro" id="IPR006342">
    <property type="entry name" value="FkbM_mtfrase"/>
</dbReference>
<dbReference type="NCBIfam" id="TIGR01444">
    <property type="entry name" value="fkbM_fam"/>
    <property type="match status" value="1"/>
</dbReference>
<dbReference type="InterPro" id="IPR052514">
    <property type="entry name" value="SAM-dependent_MTase"/>
</dbReference>
<sequence>MRGTYIGEGKMLISPIWGGKLIVPSNDLSLAPDLIIDGVLESPLTRFFAQNVKKGNSIIDVGANIGYFSVFLGHLVGSQGKVYSFEANKYMYEYLLDNLSINYLHDRCETFNLAVYSEDTYIPFYVSKKYMGNSSIHSHSSEYKRHYKDDIEKIEIATIVLDEFFQLHQKIDYLKIDIEGGEYNAFLGMKHLIENNVIDTVIFELNKGMLQNDWDPFTDLILQLEKEGKRFYGLSNEGNLIDIEIKELFEQEGYPYVIMQ</sequence>
<dbReference type="Pfam" id="PF05050">
    <property type="entry name" value="Methyltransf_21"/>
    <property type="match status" value="1"/>
</dbReference>
<gene>
    <name evidence="2" type="ORF">MF626_004417</name>
</gene>
<dbReference type="PANTHER" id="PTHR34203:SF15">
    <property type="entry name" value="SLL1173 PROTEIN"/>
    <property type="match status" value="1"/>
</dbReference>
<accession>A0AAE9L8B5</accession>
<dbReference type="Proteomes" id="UP001055784">
    <property type="component" value="Chromosome"/>
</dbReference>
<name>A0AAE9L8B5_PAEPO</name>
<dbReference type="GO" id="GO:0032259">
    <property type="term" value="P:methylation"/>
    <property type="evidence" value="ECO:0007669"/>
    <property type="project" value="UniProtKB-KW"/>
</dbReference>
<dbReference type="AlphaFoldDB" id="A0AAE9L8B5"/>
<protein>
    <submittedName>
        <fullName evidence="2">FkbM family methyltransferase</fullName>
    </submittedName>
</protein>
<dbReference type="PANTHER" id="PTHR34203">
    <property type="entry name" value="METHYLTRANSFERASE, FKBM FAMILY PROTEIN"/>
    <property type="match status" value="1"/>
</dbReference>
<dbReference type="SUPFAM" id="SSF53335">
    <property type="entry name" value="S-adenosyl-L-methionine-dependent methyltransferases"/>
    <property type="match status" value="1"/>
</dbReference>
<reference evidence="2" key="1">
    <citation type="submission" date="2022-11" db="EMBL/GenBank/DDBJ databases">
        <authorList>
            <person name="Vasilchenko N.G."/>
            <person name="Prazdnova E.V."/>
            <person name="Gorovtsov A.V."/>
            <person name="Chistyakov V.A."/>
            <person name="Pak M.L."/>
        </authorList>
    </citation>
    <scope>NUCLEOTIDE SEQUENCE</scope>
    <source>
        <strain evidence="2">R 4.5</strain>
    </source>
</reference>
<evidence type="ECO:0000259" key="1">
    <source>
        <dbReference type="Pfam" id="PF05050"/>
    </source>
</evidence>
<feature type="domain" description="Methyltransferase FkbM" evidence="1">
    <location>
        <begin position="60"/>
        <end position="231"/>
    </location>
</feature>
<dbReference type="InterPro" id="IPR029063">
    <property type="entry name" value="SAM-dependent_MTases_sf"/>
</dbReference>
<keyword evidence="2" id="KW-0808">Transferase</keyword>